<protein>
    <submittedName>
        <fullName evidence="4">FAD-binding oxidoreductase</fullName>
    </submittedName>
</protein>
<organism evidence="4 5">
    <name type="scientific">Rhizobium tumorigenes</name>
    <dbReference type="NCBI Taxonomy" id="2041385"/>
    <lineage>
        <taxon>Bacteria</taxon>
        <taxon>Pseudomonadati</taxon>
        <taxon>Pseudomonadota</taxon>
        <taxon>Alphaproteobacteria</taxon>
        <taxon>Hyphomicrobiales</taxon>
        <taxon>Rhizobiaceae</taxon>
        <taxon>Rhizobium/Agrobacterium group</taxon>
        <taxon>Rhizobium</taxon>
    </lineage>
</organism>
<reference evidence="4 5" key="1">
    <citation type="journal article" date="2018" name="Sci. Rep.">
        <title>Rhizobium tumorigenes sp. nov., a novel plant tumorigenic bacterium isolated from cane gall tumors on thornless blackberry.</title>
        <authorList>
            <person name="Kuzmanovi N."/>
            <person name="Smalla K."/>
            <person name="Gronow S."/>
            <person name="PuBawska J."/>
        </authorList>
    </citation>
    <scope>NUCLEOTIDE SEQUENCE [LARGE SCALE GENOMIC DNA]</scope>
    <source>
        <strain evidence="4 5">1078</strain>
    </source>
</reference>
<dbReference type="SUPFAM" id="SSF51905">
    <property type="entry name" value="FAD/NAD(P)-binding domain"/>
    <property type="match status" value="1"/>
</dbReference>
<sequence length="434" mass="46149">MSKADTASPDAPSLWHVVGRNRRHRPQLEGPLDADLAIVGGGFSGLSTALHAAEKGLSVILLEAGIIAWGATGRNAGFVVPNFAKVDPDNVIQQLGPERGKRLVDLAAGSGDLVFELIRRHAIECAAQQSGWIQPAHSATALEKVQSRAAQWQARGRPADVMDRQTIRDVTGADGYFGGWTDKSGGVLNPVEYARGLADAAEAAGARIFERSPVSAIGRAADGWLLQTPTGSLRAGKVVVATNAYGGRLNPELARTYFPLKVFQVATHPLPAAIRQRLLPANQCVSDTRRNLFTFRFDAGNRLISGGMHIFGPGADSRVPATIHRRMAEMLGLPDLPPLEFSWSGVAAVEPDFLPHLVDLGPGLIAGFACNGRGIAMTTAMGKELAAWATGADARDLAIPFGPPAPIPFHALLKHAPNALLPWSMLQDRLDERG</sequence>
<evidence type="ECO:0000256" key="2">
    <source>
        <dbReference type="SAM" id="MobiDB-lite"/>
    </source>
</evidence>
<dbReference type="GO" id="GO:0016491">
    <property type="term" value="F:oxidoreductase activity"/>
    <property type="evidence" value="ECO:0007669"/>
    <property type="project" value="UniProtKB-KW"/>
</dbReference>
<evidence type="ECO:0000313" key="5">
    <source>
        <dbReference type="Proteomes" id="UP000249499"/>
    </source>
</evidence>
<dbReference type="GO" id="GO:0005737">
    <property type="term" value="C:cytoplasm"/>
    <property type="evidence" value="ECO:0007669"/>
    <property type="project" value="TreeGrafter"/>
</dbReference>
<dbReference type="EMBL" id="CP117255">
    <property type="protein sequence ID" value="WFR94715.1"/>
    <property type="molecule type" value="Genomic_DNA"/>
</dbReference>
<feature type="region of interest" description="Disordered" evidence="2">
    <location>
        <begin position="1"/>
        <end position="22"/>
    </location>
</feature>
<reference evidence="5" key="2">
    <citation type="journal article" date="2023" name="MicrobiologyOpen">
        <title>Genomics of the tumorigenes clade of the family Rhizobiaceae and description of Rhizobium rhododendri sp. nov.</title>
        <authorList>
            <person name="Kuzmanovic N."/>
            <person name="diCenzo G.C."/>
            <person name="Bunk B."/>
            <person name="Sproeer C."/>
            <person name="Fruehling A."/>
            <person name="Neumann-Schaal M."/>
            <person name="Overmann J."/>
            <person name="Smalla K."/>
        </authorList>
    </citation>
    <scope>NUCLEOTIDE SEQUENCE [LARGE SCALE GENOMIC DNA]</scope>
    <source>
        <strain evidence="5">1078</strain>
    </source>
</reference>
<dbReference type="AlphaFoldDB" id="A0AAF1K3F0"/>
<evidence type="ECO:0000259" key="3">
    <source>
        <dbReference type="Pfam" id="PF01266"/>
    </source>
</evidence>
<dbReference type="Gene3D" id="3.50.50.60">
    <property type="entry name" value="FAD/NAD(P)-binding domain"/>
    <property type="match status" value="1"/>
</dbReference>
<evidence type="ECO:0000313" key="4">
    <source>
        <dbReference type="EMBL" id="WFR94715.1"/>
    </source>
</evidence>
<dbReference type="Pfam" id="PF01266">
    <property type="entry name" value="DAO"/>
    <property type="match status" value="1"/>
</dbReference>
<dbReference type="InterPro" id="IPR036188">
    <property type="entry name" value="FAD/NAD-bd_sf"/>
</dbReference>
<dbReference type="Gene3D" id="3.30.9.10">
    <property type="entry name" value="D-Amino Acid Oxidase, subunit A, domain 2"/>
    <property type="match status" value="1"/>
</dbReference>
<gene>
    <name evidence="4" type="ORF">PR017_12900</name>
</gene>
<dbReference type="InterPro" id="IPR006076">
    <property type="entry name" value="FAD-dep_OxRdtase"/>
</dbReference>
<evidence type="ECO:0000256" key="1">
    <source>
        <dbReference type="ARBA" id="ARBA00023002"/>
    </source>
</evidence>
<dbReference type="PANTHER" id="PTHR13847">
    <property type="entry name" value="SARCOSINE DEHYDROGENASE-RELATED"/>
    <property type="match status" value="1"/>
</dbReference>
<dbReference type="RefSeq" id="WP_111218981.1">
    <property type="nucleotide sequence ID" value="NZ_CP117255.1"/>
</dbReference>
<keyword evidence="1" id="KW-0560">Oxidoreductase</keyword>
<dbReference type="PANTHER" id="PTHR13847:SF281">
    <property type="entry name" value="FAD DEPENDENT OXIDOREDUCTASE DOMAIN-CONTAINING PROTEIN"/>
    <property type="match status" value="1"/>
</dbReference>
<dbReference type="Proteomes" id="UP000249499">
    <property type="component" value="Chromosome"/>
</dbReference>
<dbReference type="KEGG" id="rtu:PR017_12900"/>
<proteinExistence type="predicted"/>
<feature type="domain" description="FAD dependent oxidoreductase" evidence="3">
    <location>
        <begin position="35"/>
        <end position="388"/>
    </location>
</feature>
<keyword evidence="5" id="KW-1185">Reference proteome</keyword>
<accession>A0AAF1K3F0</accession>
<name>A0AAF1K3F0_9HYPH</name>